<reference evidence="3" key="1">
    <citation type="submission" date="2015-01" db="EMBL/GenBank/DDBJ databases">
        <title>Flavisolibacter sp./LCS9/ whole genome sequencing.</title>
        <authorList>
            <person name="Kim M.K."/>
            <person name="Srinivasan S."/>
            <person name="Lee J.-J."/>
        </authorList>
    </citation>
    <scope>NUCLEOTIDE SEQUENCE [LARGE SCALE GENOMIC DNA]</scope>
    <source>
        <strain evidence="3">LCS9</strain>
    </source>
</reference>
<accession>A0A172TXS7</accession>
<proteinExistence type="predicted"/>
<evidence type="ECO:0000256" key="1">
    <source>
        <dbReference type="SAM" id="SignalP"/>
    </source>
</evidence>
<protein>
    <recommendedName>
        <fullName evidence="4">Lipoprotein</fullName>
    </recommendedName>
</protein>
<gene>
    <name evidence="2" type="ORF">SY85_16045</name>
</gene>
<name>A0A172TXS7_9BACT</name>
<dbReference type="STRING" id="1492898.SY85_16045"/>
<keyword evidence="1" id="KW-0732">Signal</keyword>
<feature type="signal peptide" evidence="1">
    <location>
        <begin position="1"/>
        <end position="20"/>
    </location>
</feature>
<dbReference type="EMBL" id="CP011390">
    <property type="protein sequence ID" value="ANE51778.1"/>
    <property type="molecule type" value="Genomic_DNA"/>
</dbReference>
<keyword evidence="3" id="KW-1185">Reference proteome</keyword>
<organism evidence="2 3">
    <name type="scientific">Flavisolibacter tropicus</name>
    <dbReference type="NCBI Taxonomy" id="1492898"/>
    <lineage>
        <taxon>Bacteria</taxon>
        <taxon>Pseudomonadati</taxon>
        <taxon>Bacteroidota</taxon>
        <taxon>Chitinophagia</taxon>
        <taxon>Chitinophagales</taxon>
        <taxon>Chitinophagaceae</taxon>
        <taxon>Flavisolibacter</taxon>
    </lineage>
</organism>
<evidence type="ECO:0000313" key="2">
    <source>
        <dbReference type="EMBL" id="ANE51778.1"/>
    </source>
</evidence>
<dbReference type="RefSeq" id="WP_066405904.1">
    <property type="nucleotide sequence ID" value="NZ_CP011390.1"/>
</dbReference>
<dbReference type="Proteomes" id="UP000077177">
    <property type="component" value="Chromosome"/>
</dbReference>
<dbReference type="PROSITE" id="PS51257">
    <property type="entry name" value="PROKAR_LIPOPROTEIN"/>
    <property type="match status" value="1"/>
</dbReference>
<sequence length="224" mass="24907">MKKLILPIGLLWLVACSNNADQKATPTESSKGTTVVTDELPDKDELAPVTQVFTNLDSNFNTGSFYPSGIDSVQYAQLVKIDSGSMKEFIPYLIYNADSSLAADPYSYNYIIHQQKGKTKVSEAGPDVEIGLVDLKQNSRRRLWFSGPSSLILDAKWKSKNELLLGGVEQIDTSGYQPFVLVINVTNNHIDRWQSDEMITGQLNDVLKQKLEAQLNATKTTRAF</sequence>
<evidence type="ECO:0008006" key="4">
    <source>
        <dbReference type="Google" id="ProtNLM"/>
    </source>
</evidence>
<dbReference type="OrthoDB" id="660180at2"/>
<evidence type="ECO:0000313" key="3">
    <source>
        <dbReference type="Proteomes" id="UP000077177"/>
    </source>
</evidence>
<dbReference type="KEGG" id="fla:SY85_16045"/>
<dbReference type="AlphaFoldDB" id="A0A172TXS7"/>
<reference evidence="2 3" key="2">
    <citation type="journal article" date="2016" name="Int. J. Syst. Evol. Microbiol.">
        <title>Flavisolibacter tropicus sp. nov., isolated from tropical soil.</title>
        <authorList>
            <person name="Lee J.J."/>
            <person name="Kang M.S."/>
            <person name="Kim G.S."/>
            <person name="Lee C.S."/>
            <person name="Lim S."/>
            <person name="Lee J."/>
            <person name="Roh S.H."/>
            <person name="Kang H."/>
            <person name="Ha J.M."/>
            <person name="Bae S."/>
            <person name="Jung H.Y."/>
            <person name="Kim M.K."/>
        </authorList>
    </citation>
    <scope>NUCLEOTIDE SEQUENCE [LARGE SCALE GENOMIC DNA]</scope>
    <source>
        <strain evidence="2 3">LCS9</strain>
    </source>
</reference>
<feature type="chain" id="PRO_5008001363" description="Lipoprotein" evidence="1">
    <location>
        <begin position="21"/>
        <end position="224"/>
    </location>
</feature>